<keyword evidence="8" id="KW-0653">Protein transport</keyword>
<reference evidence="17" key="1">
    <citation type="journal article" date="2019" name="Int. J. Syst. Evol. Microbiol.">
        <title>The Global Catalogue of Microorganisms (GCM) 10K type strain sequencing project: providing services to taxonomists for standard genome sequencing and annotation.</title>
        <authorList>
            <consortium name="The Broad Institute Genomics Platform"/>
            <consortium name="The Broad Institute Genome Sequencing Center for Infectious Disease"/>
            <person name="Wu L."/>
            <person name="Ma J."/>
        </authorList>
    </citation>
    <scope>NUCLEOTIDE SEQUENCE [LARGE SCALE GENOMIC DNA]</scope>
    <source>
        <strain evidence="17">CGMCC 1.12237</strain>
    </source>
</reference>
<keyword evidence="9" id="KW-0342">GTP-binding</keyword>
<keyword evidence="17" id="KW-1185">Reference proteome</keyword>
<dbReference type="SUPFAM" id="SSF52540">
    <property type="entry name" value="P-loop containing nucleoside triphosphate hydrolases"/>
    <property type="match status" value="1"/>
</dbReference>
<feature type="domain" description="AAA+ ATPase" evidence="14">
    <location>
        <begin position="182"/>
        <end position="346"/>
    </location>
</feature>
<keyword evidence="4" id="KW-0813">Transport</keyword>
<evidence type="ECO:0000256" key="1">
    <source>
        <dbReference type="ARBA" id="ARBA00004413"/>
    </source>
</evidence>
<evidence type="ECO:0000259" key="15">
    <source>
        <dbReference type="SMART" id="SM00962"/>
    </source>
</evidence>
<accession>A0ABW0LGR2</accession>
<organism evidence="16 17">
    <name type="scientific">Lederbergia graminis</name>
    <dbReference type="NCBI Taxonomy" id="735518"/>
    <lineage>
        <taxon>Bacteria</taxon>
        <taxon>Bacillati</taxon>
        <taxon>Bacillota</taxon>
        <taxon>Bacilli</taxon>
        <taxon>Bacillales</taxon>
        <taxon>Bacillaceae</taxon>
        <taxon>Lederbergia</taxon>
    </lineage>
</organism>
<evidence type="ECO:0000313" key="17">
    <source>
        <dbReference type="Proteomes" id="UP001596147"/>
    </source>
</evidence>
<dbReference type="Proteomes" id="UP001596147">
    <property type="component" value="Unassembled WGS sequence"/>
</dbReference>
<dbReference type="InterPro" id="IPR000897">
    <property type="entry name" value="SRP54_GTPase_dom"/>
</dbReference>
<keyword evidence="10" id="KW-0472">Membrane</keyword>
<evidence type="ECO:0000256" key="5">
    <source>
        <dbReference type="ARBA" id="ARBA00022475"/>
    </source>
</evidence>
<proteinExistence type="inferred from homology"/>
<evidence type="ECO:0000256" key="9">
    <source>
        <dbReference type="ARBA" id="ARBA00023134"/>
    </source>
</evidence>
<evidence type="ECO:0000256" key="6">
    <source>
        <dbReference type="ARBA" id="ARBA00022741"/>
    </source>
</evidence>
<evidence type="ECO:0000256" key="11">
    <source>
        <dbReference type="ARBA" id="ARBA00023225"/>
    </source>
</evidence>
<keyword evidence="11" id="KW-1006">Bacterial flagellum protein export</keyword>
<feature type="domain" description="SRP54-type proteins GTP-binding" evidence="15">
    <location>
        <begin position="183"/>
        <end position="374"/>
    </location>
</feature>
<evidence type="ECO:0000256" key="3">
    <source>
        <dbReference type="ARBA" id="ARBA00014919"/>
    </source>
</evidence>
<keyword evidence="6" id="KW-0547">Nucleotide-binding</keyword>
<comment type="function">
    <text evidence="12">Necessary for flagellar biosynthesis. May be involved in translocation of the flagellum.</text>
</comment>
<dbReference type="InterPro" id="IPR027417">
    <property type="entry name" value="P-loop_NTPase"/>
</dbReference>
<evidence type="ECO:0000256" key="10">
    <source>
        <dbReference type="ARBA" id="ARBA00023136"/>
    </source>
</evidence>
<comment type="caution">
    <text evidence="16">The sequence shown here is derived from an EMBL/GenBank/DDBJ whole genome shotgun (WGS) entry which is preliminary data.</text>
</comment>
<name>A0ABW0LGR2_9BACI</name>
<evidence type="ECO:0000313" key="16">
    <source>
        <dbReference type="EMBL" id="MFC5463748.1"/>
    </source>
</evidence>
<keyword evidence="16" id="KW-0969">Cilium</keyword>
<keyword evidence="16" id="KW-0282">Flagellum</keyword>
<evidence type="ECO:0000256" key="8">
    <source>
        <dbReference type="ARBA" id="ARBA00022927"/>
    </source>
</evidence>
<dbReference type="InterPro" id="IPR003593">
    <property type="entry name" value="AAA+_ATPase"/>
</dbReference>
<dbReference type="Pfam" id="PF00448">
    <property type="entry name" value="SRP54"/>
    <property type="match status" value="1"/>
</dbReference>
<dbReference type="SMART" id="SM00382">
    <property type="entry name" value="AAA"/>
    <property type="match status" value="1"/>
</dbReference>
<dbReference type="NCBIfam" id="TIGR03499">
    <property type="entry name" value="FlhF"/>
    <property type="match status" value="1"/>
</dbReference>
<evidence type="ECO:0000256" key="4">
    <source>
        <dbReference type="ARBA" id="ARBA00022448"/>
    </source>
</evidence>
<protein>
    <recommendedName>
        <fullName evidence="3 13">Flagellar biosynthesis protein FlhF</fullName>
    </recommendedName>
</protein>
<sequence length="378" mass="43107">MNIKKIIAPTMSEAVQKVKRELGENAVILHSKEIYNGGFLGMFRKKNFEVIAVLDEHTIKPSPKSYKNANVINLSQTDKLVDNDTSKVNEDILDELAKLREEMKLYHLDHTWSKYPDVIQNKIQVLKSAGVHESYLVEIADNLFEKWQQSTNASQEDILDEICSQIIETELGKYSFEPIANANKIIHFVGPTGVGKTTTIAKLAAEAVLDYKKKVAFITTDTYRIAAIEQIKTYAELLQIPIEVVYEKEDFQKAVVQFADYDYIFIDTAGRNYREKKYIDDLRGILGKNVDVTTYLVLALSMKEEDVYPIIDNFIPLNIQQFIFTKADETNSFGMMYNIIMKYKIGAAYITAGQDVPDDINPATPKVITKYILRDEQV</sequence>
<keyword evidence="5" id="KW-1003">Cell membrane</keyword>
<evidence type="ECO:0000256" key="7">
    <source>
        <dbReference type="ARBA" id="ARBA00022795"/>
    </source>
</evidence>
<dbReference type="PANTHER" id="PTHR43134:SF3">
    <property type="entry name" value="FLAGELLAR BIOSYNTHESIS PROTEIN FLHF"/>
    <property type="match status" value="1"/>
</dbReference>
<dbReference type="PANTHER" id="PTHR43134">
    <property type="entry name" value="SIGNAL RECOGNITION PARTICLE RECEPTOR SUBUNIT ALPHA"/>
    <property type="match status" value="1"/>
</dbReference>
<keyword evidence="16" id="KW-0966">Cell projection</keyword>
<dbReference type="InterPro" id="IPR047040">
    <property type="entry name" value="FlhF__GTPase_dom"/>
</dbReference>
<dbReference type="Gene3D" id="1.20.120.1380">
    <property type="entry name" value="Flagellar FlhF biosynthesis protein, N domain"/>
    <property type="match status" value="1"/>
</dbReference>
<comment type="subcellular location">
    <subcellularLocation>
        <location evidence="1">Cell membrane</location>
        <topology evidence="1">Peripheral membrane protein</topology>
        <orientation evidence="1">Cytoplasmic side</orientation>
    </subcellularLocation>
</comment>
<dbReference type="RefSeq" id="WP_382347607.1">
    <property type="nucleotide sequence ID" value="NZ_JBHSMC010000001.1"/>
</dbReference>
<evidence type="ECO:0000259" key="14">
    <source>
        <dbReference type="SMART" id="SM00382"/>
    </source>
</evidence>
<dbReference type="Gene3D" id="3.40.50.300">
    <property type="entry name" value="P-loop containing nucleotide triphosphate hydrolases"/>
    <property type="match status" value="1"/>
</dbReference>
<comment type="similarity">
    <text evidence="2">Belongs to the GTP-binding SRP family.</text>
</comment>
<dbReference type="EMBL" id="JBHSMC010000001">
    <property type="protein sequence ID" value="MFC5463748.1"/>
    <property type="molecule type" value="Genomic_DNA"/>
</dbReference>
<evidence type="ECO:0000256" key="2">
    <source>
        <dbReference type="ARBA" id="ARBA00008531"/>
    </source>
</evidence>
<gene>
    <name evidence="16" type="primary">flhF</name>
    <name evidence="16" type="ORF">ACFPM4_03140</name>
</gene>
<keyword evidence="7" id="KW-1005">Bacterial flagellum biogenesis</keyword>
<evidence type="ECO:0000256" key="12">
    <source>
        <dbReference type="ARBA" id="ARBA00025337"/>
    </source>
</evidence>
<dbReference type="SMART" id="SM00962">
    <property type="entry name" value="SRP54"/>
    <property type="match status" value="1"/>
</dbReference>
<dbReference type="InterPro" id="IPR020006">
    <property type="entry name" value="FlhF"/>
</dbReference>
<evidence type="ECO:0000256" key="13">
    <source>
        <dbReference type="NCBIfam" id="TIGR03499"/>
    </source>
</evidence>
<dbReference type="CDD" id="cd17873">
    <property type="entry name" value="FlhF"/>
    <property type="match status" value="1"/>
</dbReference>